<accession>A0ABP0STI3</accession>
<proteinExistence type="predicted"/>
<protein>
    <submittedName>
        <fullName evidence="1">Uncharacterized protein</fullName>
    </submittedName>
</protein>
<evidence type="ECO:0000313" key="1">
    <source>
        <dbReference type="EMBL" id="CAK9115747.1"/>
    </source>
</evidence>
<dbReference type="EMBL" id="CAXAMN010028228">
    <property type="protein sequence ID" value="CAK9115747.1"/>
    <property type="molecule type" value="Genomic_DNA"/>
</dbReference>
<keyword evidence="2" id="KW-1185">Reference proteome</keyword>
<comment type="caution">
    <text evidence="1">The sequence shown here is derived from an EMBL/GenBank/DDBJ whole genome shotgun (WGS) entry which is preliminary data.</text>
</comment>
<organism evidence="1 2">
    <name type="scientific">Durusdinium trenchii</name>
    <dbReference type="NCBI Taxonomy" id="1381693"/>
    <lineage>
        <taxon>Eukaryota</taxon>
        <taxon>Sar</taxon>
        <taxon>Alveolata</taxon>
        <taxon>Dinophyceae</taxon>
        <taxon>Suessiales</taxon>
        <taxon>Symbiodiniaceae</taxon>
        <taxon>Durusdinium</taxon>
    </lineage>
</organism>
<evidence type="ECO:0000313" key="2">
    <source>
        <dbReference type="Proteomes" id="UP001642484"/>
    </source>
</evidence>
<gene>
    <name evidence="1" type="ORF">CCMP2556_LOCUS53498</name>
</gene>
<sequence>MRQIFLGPSTAKESYKGLVGNTILLAQAEAKTTQILPSLNKVLDQLVIVFTRSVEEVKTCKALTVNRAEFVDCLRLRKKHCPVFFDTDIDQDAVQKLPVEGVPNEFIEHAIHLPESTFLQRMQGPGDLPVTAPPSNTDGNIAEESDDDHEVAQADDESVHDDAPACADEGHERANRVSKTTLLLAVFLALLDLRWRSLKLLKPKGGDLSPKSLRAKMLQHNAKLISQVNTLQYEKSTLVGEQAGIKMKPEPFSALQQKQTKFDGGLEADEITQRLLLPVAAAERLKHVEREIAASEQQQRPPANFFKEVSLTGAELSTLPEYKLPCIIPQAAAWKGPLSFSVDCDESGVITKVACPDGEDACNFDTFLAEAHRLAAAANRSTWAAVAKLLRKEMLQSDATTSCPASENLTPEMAAQQLEELFDRNANRDEAQVTEIDVPLAWKGPAAYAKSLIDKFPFNQEQLDLLALLVNPLEVARRNREDTSVYTLPVDLGVDLEFLPPKPCAEHLIFNRHCDQCVSYPGVIQALSKTQTWSYTLPDEKISLKIKRTAFPLWPEKACSLYTMQGTTASPGLVAHMTLPARSPADIKFLAVYVMLSRPRSFKNLLTLGLNDKIRNIIESGPPEELLETFATLFGSKADETREAAREAAEHLGWQAGG</sequence>
<dbReference type="Proteomes" id="UP001642484">
    <property type="component" value="Unassembled WGS sequence"/>
</dbReference>
<name>A0ABP0STI3_9DINO</name>
<reference evidence="1 2" key="1">
    <citation type="submission" date="2024-02" db="EMBL/GenBank/DDBJ databases">
        <authorList>
            <person name="Chen Y."/>
            <person name="Shah S."/>
            <person name="Dougan E. K."/>
            <person name="Thang M."/>
            <person name="Chan C."/>
        </authorList>
    </citation>
    <scope>NUCLEOTIDE SEQUENCE [LARGE SCALE GENOMIC DNA]</scope>
</reference>